<accession>A0A4Y2R350</accession>
<dbReference type="AlphaFoldDB" id="A0A4Y2R350"/>
<sequence length="99" mass="11271">MLGSVEPLSVFSSTSHQRKTFVPTDKRVLSKVETRRMLGDFSEPLSIFFSPTSHHRKIFVPTNTTCFKAGNTKDVREVMNTFPFSLPRPISGKRLSRQI</sequence>
<dbReference type="EMBL" id="BGPR01015556">
    <property type="protein sequence ID" value="GBN69725.1"/>
    <property type="molecule type" value="Genomic_DNA"/>
</dbReference>
<proteinExistence type="predicted"/>
<evidence type="ECO:0000313" key="1">
    <source>
        <dbReference type="EMBL" id="GBN69725.1"/>
    </source>
</evidence>
<dbReference type="Proteomes" id="UP000499080">
    <property type="component" value="Unassembled WGS sequence"/>
</dbReference>
<evidence type="ECO:0000313" key="2">
    <source>
        <dbReference type="Proteomes" id="UP000499080"/>
    </source>
</evidence>
<gene>
    <name evidence="1" type="ORF">AVEN_1629_1</name>
</gene>
<protein>
    <submittedName>
        <fullName evidence="1">Uncharacterized protein</fullName>
    </submittedName>
</protein>
<name>A0A4Y2R350_ARAVE</name>
<reference evidence="1 2" key="1">
    <citation type="journal article" date="2019" name="Sci. Rep.">
        <title>Orb-weaving spider Araneus ventricosus genome elucidates the spidroin gene catalogue.</title>
        <authorList>
            <person name="Kono N."/>
            <person name="Nakamura H."/>
            <person name="Ohtoshi R."/>
            <person name="Moran D.A.P."/>
            <person name="Shinohara A."/>
            <person name="Yoshida Y."/>
            <person name="Fujiwara M."/>
            <person name="Mori M."/>
            <person name="Tomita M."/>
            <person name="Arakawa K."/>
        </authorList>
    </citation>
    <scope>NUCLEOTIDE SEQUENCE [LARGE SCALE GENOMIC DNA]</scope>
</reference>
<organism evidence="1 2">
    <name type="scientific">Araneus ventricosus</name>
    <name type="common">Orbweaver spider</name>
    <name type="synonym">Epeira ventricosa</name>
    <dbReference type="NCBI Taxonomy" id="182803"/>
    <lineage>
        <taxon>Eukaryota</taxon>
        <taxon>Metazoa</taxon>
        <taxon>Ecdysozoa</taxon>
        <taxon>Arthropoda</taxon>
        <taxon>Chelicerata</taxon>
        <taxon>Arachnida</taxon>
        <taxon>Araneae</taxon>
        <taxon>Araneomorphae</taxon>
        <taxon>Entelegynae</taxon>
        <taxon>Araneoidea</taxon>
        <taxon>Araneidae</taxon>
        <taxon>Araneus</taxon>
    </lineage>
</organism>
<keyword evidence="2" id="KW-1185">Reference proteome</keyword>
<comment type="caution">
    <text evidence="1">The sequence shown here is derived from an EMBL/GenBank/DDBJ whole genome shotgun (WGS) entry which is preliminary data.</text>
</comment>